<reference evidence="1" key="1">
    <citation type="journal article" date="2021" name="Front. Microbiol.">
        <title>Comprehensive Comparative Genomics and Phenotyping of Methylobacterium Species.</title>
        <authorList>
            <person name="Alessa O."/>
            <person name="Ogura Y."/>
            <person name="Fujitani Y."/>
            <person name="Takami H."/>
            <person name="Hayashi T."/>
            <person name="Sahin N."/>
            <person name="Tani A."/>
        </authorList>
    </citation>
    <scope>NUCLEOTIDE SEQUENCE</scope>
    <source>
        <strain evidence="1">DSM 23674</strain>
    </source>
</reference>
<accession>A0ABQ4TNP2</accession>
<evidence type="ECO:0000313" key="2">
    <source>
        <dbReference type="Proteomes" id="UP001055101"/>
    </source>
</evidence>
<organism evidence="1 2">
    <name type="scientific">Methylobacterium thuringiense</name>
    <dbReference type="NCBI Taxonomy" id="1003091"/>
    <lineage>
        <taxon>Bacteria</taxon>
        <taxon>Pseudomonadati</taxon>
        <taxon>Pseudomonadota</taxon>
        <taxon>Alphaproteobacteria</taxon>
        <taxon>Hyphomicrobiales</taxon>
        <taxon>Methylobacteriaceae</taxon>
        <taxon>Methylobacterium</taxon>
    </lineage>
</organism>
<dbReference type="Pfam" id="PF14022">
    <property type="entry name" value="DUF4238"/>
    <property type="match status" value="1"/>
</dbReference>
<reference evidence="1" key="2">
    <citation type="submission" date="2021-08" db="EMBL/GenBank/DDBJ databases">
        <authorList>
            <person name="Tani A."/>
            <person name="Ola A."/>
            <person name="Ogura Y."/>
            <person name="Katsura K."/>
            <person name="Hayashi T."/>
        </authorList>
    </citation>
    <scope>NUCLEOTIDE SEQUENCE</scope>
    <source>
        <strain evidence="1">DSM 23674</strain>
    </source>
</reference>
<evidence type="ECO:0008006" key="3">
    <source>
        <dbReference type="Google" id="ProtNLM"/>
    </source>
</evidence>
<sequence>MNFPARQHTVPKMLQKRFVDRDGLLWFHDKRRPAQGVRRAQPKDLFVEGHVYTIEDEAGGRSAAVESLLGRVEDAAEPIVEMIVDRTRRRLPLDLSADDRAIILLFVHYQMRRSPDLYRRITLDADVQKLFEDSVDEWKQARGAVEQAERARILDPRNVARNAQRVRMQGLAQISEKIMGALDARGLCTALISRPNQNFVLGGFPFARFAAGGRTDLGHPNVELWLTLAPDVALGSYGHRSDERRAEITNDRAVRDVNSLISRGSHVIASASADLVRAVARRNPTKDFLRQLGCPG</sequence>
<name>A0ABQ4TNP2_9HYPH</name>
<dbReference type="Proteomes" id="UP001055101">
    <property type="component" value="Unassembled WGS sequence"/>
</dbReference>
<dbReference type="EMBL" id="BPRA01000015">
    <property type="protein sequence ID" value="GJE56954.1"/>
    <property type="molecule type" value="Genomic_DNA"/>
</dbReference>
<comment type="caution">
    <text evidence="1">The sequence shown here is derived from an EMBL/GenBank/DDBJ whole genome shotgun (WGS) entry which is preliminary data.</text>
</comment>
<gene>
    <name evidence="1" type="ORF">EKPJFOCH_3464</name>
</gene>
<protein>
    <recommendedName>
        <fullName evidence="3">DUF4238 domain-containing protein</fullName>
    </recommendedName>
</protein>
<keyword evidence="2" id="KW-1185">Reference proteome</keyword>
<dbReference type="InterPro" id="IPR025332">
    <property type="entry name" value="DUF4238"/>
</dbReference>
<dbReference type="RefSeq" id="WP_238232484.1">
    <property type="nucleotide sequence ID" value="NZ_BPRA01000015.1"/>
</dbReference>
<evidence type="ECO:0000313" key="1">
    <source>
        <dbReference type="EMBL" id="GJE56954.1"/>
    </source>
</evidence>
<proteinExistence type="predicted"/>